<evidence type="ECO:0000313" key="5">
    <source>
        <dbReference type="EMBL" id="MEV0708237.1"/>
    </source>
</evidence>
<reference evidence="5 6" key="1">
    <citation type="submission" date="2024-06" db="EMBL/GenBank/DDBJ databases">
        <title>The Natural Products Discovery Center: Release of the First 8490 Sequenced Strains for Exploring Actinobacteria Biosynthetic Diversity.</title>
        <authorList>
            <person name="Kalkreuter E."/>
            <person name="Kautsar S.A."/>
            <person name="Yang D."/>
            <person name="Bader C.D."/>
            <person name="Teijaro C.N."/>
            <person name="Fluegel L."/>
            <person name="Davis C.M."/>
            <person name="Simpson J.R."/>
            <person name="Lauterbach L."/>
            <person name="Steele A.D."/>
            <person name="Gui C."/>
            <person name="Meng S."/>
            <person name="Li G."/>
            <person name="Viehrig K."/>
            <person name="Ye F."/>
            <person name="Su P."/>
            <person name="Kiefer A.F."/>
            <person name="Nichols A."/>
            <person name="Cepeda A.J."/>
            <person name="Yan W."/>
            <person name="Fan B."/>
            <person name="Jiang Y."/>
            <person name="Adhikari A."/>
            <person name="Zheng C.-J."/>
            <person name="Schuster L."/>
            <person name="Cowan T.M."/>
            <person name="Smanski M.J."/>
            <person name="Chevrette M.G."/>
            <person name="De Carvalho L.P.S."/>
            <person name="Shen B."/>
        </authorList>
    </citation>
    <scope>NUCLEOTIDE SEQUENCE [LARGE SCALE GENOMIC DNA]</scope>
    <source>
        <strain evidence="5 6">NPDC050403</strain>
    </source>
</reference>
<dbReference type="InterPro" id="IPR013747">
    <property type="entry name" value="ACP_syn_III_C"/>
</dbReference>
<dbReference type="RefSeq" id="WP_357782711.1">
    <property type="nucleotide sequence ID" value="NZ_JBFAKC010000004.1"/>
</dbReference>
<evidence type="ECO:0000313" key="6">
    <source>
        <dbReference type="Proteomes" id="UP001551695"/>
    </source>
</evidence>
<keyword evidence="1" id="KW-0808">Transferase</keyword>
<accession>A0ABV3FS47</accession>
<proteinExistence type="predicted"/>
<dbReference type="Proteomes" id="UP001551695">
    <property type="component" value="Unassembled WGS sequence"/>
</dbReference>
<dbReference type="Pfam" id="PF08541">
    <property type="entry name" value="ACP_syn_III_C"/>
    <property type="match status" value="1"/>
</dbReference>
<feature type="domain" description="Beta-ketoacyl-[acyl-carrier-protein] synthase III N-terminal" evidence="4">
    <location>
        <begin position="122"/>
        <end position="200"/>
    </location>
</feature>
<dbReference type="SUPFAM" id="SSF53901">
    <property type="entry name" value="Thiolase-like"/>
    <property type="match status" value="2"/>
</dbReference>
<dbReference type="Pfam" id="PF08545">
    <property type="entry name" value="ACP_syn_III"/>
    <property type="match status" value="1"/>
</dbReference>
<evidence type="ECO:0000256" key="1">
    <source>
        <dbReference type="ARBA" id="ARBA00022679"/>
    </source>
</evidence>
<comment type="caution">
    <text evidence="5">The sequence shown here is derived from an EMBL/GenBank/DDBJ whole genome shotgun (WGS) entry which is preliminary data.</text>
</comment>
<evidence type="ECO:0000256" key="2">
    <source>
        <dbReference type="ARBA" id="ARBA00023315"/>
    </source>
</evidence>
<dbReference type="PANTHER" id="PTHR34069:SF2">
    <property type="entry name" value="BETA-KETOACYL-[ACYL-CARRIER-PROTEIN] SYNTHASE III"/>
    <property type="match status" value="1"/>
</dbReference>
<protein>
    <submittedName>
        <fullName evidence="5">3-oxoacyl-[acyl-carrier-protein] synthase III C-terminal domain-containing protein</fullName>
    </submittedName>
</protein>
<dbReference type="Gene3D" id="3.40.47.10">
    <property type="match status" value="2"/>
</dbReference>
<dbReference type="PANTHER" id="PTHR34069">
    <property type="entry name" value="3-OXOACYL-[ACYL-CARRIER-PROTEIN] SYNTHASE 3"/>
    <property type="match status" value="1"/>
</dbReference>
<name>A0ABV3FS47_9NOCA</name>
<dbReference type="EMBL" id="JBFAKC010000004">
    <property type="protein sequence ID" value="MEV0708237.1"/>
    <property type="molecule type" value="Genomic_DNA"/>
</dbReference>
<evidence type="ECO:0000259" key="4">
    <source>
        <dbReference type="Pfam" id="PF08545"/>
    </source>
</evidence>
<gene>
    <name evidence="5" type="ORF">AB0I48_11780</name>
</gene>
<dbReference type="InterPro" id="IPR013751">
    <property type="entry name" value="ACP_syn_III_N"/>
</dbReference>
<keyword evidence="2" id="KW-0012">Acyltransferase</keyword>
<organism evidence="5 6">
    <name type="scientific">Nocardia aurea</name>
    <dbReference type="NCBI Taxonomy" id="2144174"/>
    <lineage>
        <taxon>Bacteria</taxon>
        <taxon>Bacillati</taxon>
        <taxon>Actinomycetota</taxon>
        <taxon>Actinomycetes</taxon>
        <taxon>Mycobacteriales</taxon>
        <taxon>Nocardiaceae</taxon>
        <taxon>Nocardia</taxon>
    </lineage>
</organism>
<feature type="domain" description="Beta-ketoacyl-[acyl-carrier-protein] synthase III C-terminal" evidence="3">
    <location>
        <begin position="268"/>
        <end position="350"/>
    </location>
</feature>
<keyword evidence="6" id="KW-1185">Reference proteome</keyword>
<sequence length="376" mass="39337">MPTISSDTRHVSVLATGAYLPGDPIDNAALTTLCGALPPDVLDEIQVRTRHWIIDPATGEHRTGTADMAVAAARQALRRARVDAAEVDLLVMSTASPEFPLPAAVTYVQEKLGLEQCAAIEFRAGCVGAVQGLDYARRLLADGSYRTAVVIGAESISPLFAPMFLGQDPAKLRMRDLLTIYTFGDGAGAQVLRAGEPGSADVAAEFTFATRCMGGARKPGMQIIGGGTDAPAAVQVRRKRLVEMKLDVSGTQKFGPRVFAQAMADMFARSGSAVADIDAYVVPEGNADYFAKEFAAAGVADADRATLAKRMVENLADVGATGSAAVPLALDAGWVSGRVQPGDTVMLLAIEASRYLYAGLTMTWEAPTPDGATGVS</sequence>
<evidence type="ECO:0000259" key="3">
    <source>
        <dbReference type="Pfam" id="PF08541"/>
    </source>
</evidence>
<dbReference type="InterPro" id="IPR016039">
    <property type="entry name" value="Thiolase-like"/>
</dbReference>